<proteinExistence type="predicted"/>
<evidence type="ECO:0000313" key="1">
    <source>
        <dbReference type="EMBL" id="KAH0562284.1"/>
    </source>
</evidence>
<protein>
    <recommendedName>
        <fullName evidence="3">F-box domain-containing protein</fullName>
    </recommendedName>
</protein>
<dbReference type="AlphaFoldDB" id="A0A9P8RR68"/>
<dbReference type="EMBL" id="JAGHQM010000376">
    <property type="protein sequence ID" value="KAH0562284.1"/>
    <property type="molecule type" value="Genomic_DNA"/>
</dbReference>
<name>A0A9P8RR68_9PEZI</name>
<reference evidence="1" key="1">
    <citation type="submission" date="2021-03" db="EMBL/GenBank/DDBJ databases">
        <title>Comparative genomics and phylogenomic investigation of the class Geoglossomycetes provide insights into ecological specialization and systematics.</title>
        <authorList>
            <person name="Melie T."/>
            <person name="Pirro S."/>
            <person name="Miller A.N."/>
            <person name="Quandt A."/>
        </authorList>
    </citation>
    <scope>NUCLEOTIDE SEQUENCE</scope>
    <source>
        <strain evidence="1">CAQ_001_2017</strain>
    </source>
</reference>
<keyword evidence="2" id="KW-1185">Reference proteome</keyword>
<sequence>MSGKSVQPGLVASAAFNTINDRGLNLRQTALRLRYDYGVDFSHPDLILSPYDRPHKQSLSLFDLSSEIIGEIGSYLAPLWLLQFSTTCRTLNDIFSFKKGNVHWYNALPPSVWQQMERFQDEEELKVHILAKQFPREMMQVWFPDHYSYDSRPTHSQNLPVAIPHHSGYFMSAGFTSSPQIPYTGTNWALYYPPIGPVQAHAYVGAVTNEPTFVASRARKTLLGSKYDCDFNYRREIVGCLKQPNTCIICLKGRNPDGSIVRAKCWKLTFCFTCLEEYQIGLTGTAETTVLRSAPILQGDLQTLGPDSRYRLTRMRKHFRPHLNKVALRATGYSFDMIHLLWKMMCQEKKHWKLQHSALEARRRAVRFRIVAAAEALWEGRDPFPVKAANLDAGTVQSIPYPGMRNATKYAVFRNRFAPAHKLKGFLFSPAALSDTPSQLAYRPEQNWLLDPTMKIRTNQQFADVDDDWVSSKASLMLNNLTNWQHPRFSMQGGRVDSWKQAAMSWHLARLERELETGAVYGATYVTGGMSQAGMDRNIRRLRSLLGCVDGLQELPSLPDRGTNMTPEEYQQYLHGVEIFRHREQLERGRQKIFNKIVRETCSSCPESAMLFFPIGLEGLCKHCLECHPRLFWEGDFHCLG</sequence>
<evidence type="ECO:0008006" key="3">
    <source>
        <dbReference type="Google" id="ProtNLM"/>
    </source>
</evidence>
<gene>
    <name evidence="1" type="ORF">GP486_003015</name>
</gene>
<dbReference type="Proteomes" id="UP000750711">
    <property type="component" value="Unassembled WGS sequence"/>
</dbReference>
<comment type="caution">
    <text evidence="1">The sequence shown here is derived from an EMBL/GenBank/DDBJ whole genome shotgun (WGS) entry which is preliminary data.</text>
</comment>
<evidence type="ECO:0000313" key="2">
    <source>
        <dbReference type="Proteomes" id="UP000750711"/>
    </source>
</evidence>
<organism evidence="1 2">
    <name type="scientific">Trichoglossum hirsutum</name>
    <dbReference type="NCBI Taxonomy" id="265104"/>
    <lineage>
        <taxon>Eukaryota</taxon>
        <taxon>Fungi</taxon>
        <taxon>Dikarya</taxon>
        <taxon>Ascomycota</taxon>
        <taxon>Pezizomycotina</taxon>
        <taxon>Geoglossomycetes</taxon>
        <taxon>Geoglossales</taxon>
        <taxon>Geoglossaceae</taxon>
        <taxon>Trichoglossum</taxon>
    </lineage>
</organism>
<accession>A0A9P8RR68</accession>